<dbReference type="Proteomes" id="UP000266723">
    <property type="component" value="Unassembled WGS sequence"/>
</dbReference>
<protein>
    <recommendedName>
        <fullName evidence="4">Aminotransferase-like plant mobile domain-containing protein</fullName>
    </recommendedName>
</protein>
<evidence type="ECO:0008006" key="4">
    <source>
        <dbReference type="Google" id="ProtNLM"/>
    </source>
</evidence>
<organism evidence="2 3">
    <name type="scientific">Brassica cretica</name>
    <name type="common">Mustard</name>
    <dbReference type="NCBI Taxonomy" id="69181"/>
    <lineage>
        <taxon>Eukaryota</taxon>
        <taxon>Viridiplantae</taxon>
        <taxon>Streptophyta</taxon>
        <taxon>Embryophyta</taxon>
        <taxon>Tracheophyta</taxon>
        <taxon>Spermatophyta</taxon>
        <taxon>Magnoliopsida</taxon>
        <taxon>eudicotyledons</taxon>
        <taxon>Gunneridae</taxon>
        <taxon>Pentapetalae</taxon>
        <taxon>rosids</taxon>
        <taxon>malvids</taxon>
        <taxon>Brassicales</taxon>
        <taxon>Brassicaceae</taxon>
        <taxon>Brassiceae</taxon>
        <taxon>Brassica</taxon>
    </lineage>
</organism>
<evidence type="ECO:0000313" key="3">
    <source>
        <dbReference type="Proteomes" id="UP000266723"/>
    </source>
</evidence>
<proteinExistence type="predicted"/>
<dbReference type="PANTHER" id="PTHR31099:SF24">
    <property type="entry name" value="AMINOTRANSFERASE-LIKE PLANT MOBILE DOMAIN-CONTAINING PROTEIN"/>
    <property type="match status" value="1"/>
</dbReference>
<dbReference type="EMBL" id="QGKV02002055">
    <property type="protein sequence ID" value="KAF3496899.1"/>
    <property type="molecule type" value="Genomic_DNA"/>
</dbReference>
<accession>A0ABQ7AGR7</accession>
<evidence type="ECO:0000256" key="1">
    <source>
        <dbReference type="SAM" id="MobiDB-lite"/>
    </source>
</evidence>
<comment type="caution">
    <text evidence="2">The sequence shown here is derived from an EMBL/GenBank/DDBJ whole genome shotgun (WGS) entry which is preliminary data.</text>
</comment>
<evidence type="ECO:0000313" key="2">
    <source>
        <dbReference type="EMBL" id="KAF3496899.1"/>
    </source>
</evidence>
<feature type="compositionally biased region" description="Acidic residues" evidence="1">
    <location>
        <begin position="534"/>
        <end position="550"/>
    </location>
</feature>
<gene>
    <name evidence="2" type="ORF">DY000_02053561</name>
</gene>
<reference evidence="2 3" key="1">
    <citation type="journal article" date="2020" name="BMC Genomics">
        <title>Intraspecific diversification of the crop wild relative Brassica cretica Lam. using demographic model selection.</title>
        <authorList>
            <person name="Kioukis A."/>
            <person name="Michalopoulou V.A."/>
            <person name="Briers L."/>
            <person name="Pirintsos S."/>
            <person name="Studholme D.J."/>
            <person name="Pavlidis P."/>
            <person name="Sarris P.F."/>
        </authorList>
    </citation>
    <scope>NUCLEOTIDE SEQUENCE [LARGE SCALE GENOMIC DNA]</scope>
    <source>
        <strain evidence="3">cv. PFS-1207/04</strain>
    </source>
</reference>
<sequence length="550" mass="62411">MHGAPHQIIPDLRKMNSYLPSLPASLVGGRVRPRRLFANPFSSPATSHGEVPEADNEAILMAPLKQRCSYVLDDGPCSVIQEEDVMAIRRKYAIHSSVQMRSPSAFERATDGGPNEMAIFEAYLVACFRGIIPSLVAEISSFFGFCPSQLTPLSWRTLMSIQVLGELHGLGIGIHEVLYSYYFAPLTIVPGLYHLQPRDGTPLAEEPSRGTRGNYPFGNNWNSRYAFLKIQEPFFYRTFWRTVDEARPVSFLGEAVVKQVLAISRRFRRVPFLVRNIARLPASVLYDKYQQAGTRRRRSFYTLPPSLARATPPTARIRPDSVGTQTGGVPLMGIQQRLLAELFLLRNRVRDMAVQRDLLIRQVRASPRWKLMKEWLEGRTEHWDPEENIVSICFGLRDWVAVLEGFSQSAREEELEQLKLKEFAGWLLNYVREGVARSEIFDDWIREFVCGPNYVVCYIRYPRVTYRDNPWIVVMSINPRGRVRGSSDNDPLQPNSTSNVNPVEDLANIELVVDLTEFGDDAVVHSESEAQVGEFDEDSDSDSSESSDSE</sequence>
<keyword evidence="3" id="KW-1185">Reference proteome</keyword>
<feature type="region of interest" description="Disordered" evidence="1">
    <location>
        <begin position="526"/>
        <end position="550"/>
    </location>
</feature>
<dbReference type="PANTHER" id="PTHR31099">
    <property type="entry name" value="OS06G0165300 PROTEIN"/>
    <property type="match status" value="1"/>
</dbReference>
<name>A0ABQ7AGR7_BRACR</name>